<dbReference type="GO" id="GO:0005125">
    <property type="term" value="F:cytokine activity"/>
    <property type="evidence" value="ECO:0007669"/>
    <property type="project" value="UniProtKB-KW"/>
</dbReference>
<comment type="caution">
    <text evidence="6">The sequence shown here is derived from an EMBL/GenBank/DDBJ whole genome shotgun (WGS) entry which is preliminary data.</text>
</comment>
<comment type="subcellular location">
    <subcellularLocation>
        <location evidence="1">Secreted</location>
    </subcellularLocation>
</comment>
<protein>
    <submittedName>
        <fullName evidence="6">Cardiotrophin-1-like isoform X1</fullName>
    </submittedName>
</protein>
<dbReference type="Gene3D" id="1.20.1250.10">
    <property type="match status" value="1"/>
</dbReference>
<dbReference type="SUPFAM" id="SSF47266">
    <property type="entry name" value="4-helical cytokines"/>
    <property type="match status" value="1"/>
</dbReference>
<feature type="compositionally biased region" description="Low complexity" evidence="5">
    <location>
        <begin position="56"/>
        <end position="66"/>
    </location>
</feature>
<name>A0AAD8CI61_ACIOX</name>
<dbReference type="Pfam" id="PF06875">
    <property type="entry name" value="PRF"/>
    <property type="match status" value="1"/>
</dbReference>
<organism evidence="6 7">
    <name type="scientific">Acipenser oxyrinchus oxyrinchus</name>
    <dbReference type="NCBI Taxonomy" id="40147"/>
    <lineage>
        <taxon>Eukaryota</taxon>
        <taxon>Metazoa</taxon>
        <taxon>Chordata</taxon>
        <taxon>Craniata</taxon>
        <taxon>Vertebrata</taxon>
        <taxon>Euteleostomi</taxon>
        <taxon>Actinopterygii</taxon>
        <taxon>Chondrostei</taxon>
        <taxon>Acipenseriformes</taxon>
        <taxon>Acipenseridae</taxon>
        <taxon>Acipenser</taxon>
    </lineage>
</organism>
<keyword evidence="4" id="KW-0964">Secreted</keyword>
<dbReference type="GO" id="GO:0007166">
    <property type="term" value="P:cell surface receptor signaling pathway"/>
    <property type="evidence" value="ECO:0007669"/>
    <property type="project" value="TreeGrafter"/>
</dbReference>
<dbReference type="AlphaFoldDB" id="A0AAD8CI61"/>
<dbReference type="InterPro" id="IPR010681">
    <property type="entry name" value="PRF/CT"/>
</dbReference>
<dbReference type="InterPro" id="IPR009079">
    <property type="entry name" value="4_helix_cytokine-like_core"/>
</dbReference>
<accession>A0AAD8CI61</accession>
<evidence type="ECO:0000256" key="3">
    <source>
        <dbReference type="ARBA" id="ARBA00022514"/>
    </source>
</evidence>
<dbReference type="PANTHER" id="PTHR21353">
    <property type="match status" value="1"/>
</dbReference>
<reference evidence="6" key="1">
    <citation type="submission" date="2022-02" db="EMBL/GenBank/DDBJ databases">
        <title>Atlantic sturgeon de novo genome assembly.</title>
        <authorList>
            <person name="Stock M."/>
            <person name="Klopp C."/>
            <person name="Guiguen Y."/>
            <person name="Cabau C."/>
            <person name="Parinello H."/>
            <person name="Santidrian Yebra-Pimentel E."/>
            <person name="Kuhl H."/>
            <person name="Dirks R.P."/>
            <person name="Guessner J."/>
            <person name="Wuertz S."/>
            <person name="Du K."/>
            <person name="Schartl M."/>
        </authorList>
    </citation>
    <scope>NUCLEOTIDE SEQUENCE</scope>
    <source>
        <strain evidence="6">STURGEONOMICS-FGT-2020</strain>
        <tissue evidence="6">Whole blood</tissue>
    </source>
</reference>
<evidence type="ECO:0000256" key="2">
    <source>
        <dbReference type="ARBA" id="ARBA00007432"/>
    </source>
</evidence>
<dbReference type="Proteomes" id="UP001230051">
    <property type="component" value="Unassembled WGS sequence"/>
</dbReference>
<evidence type="ECO:0000256" key="4">
    <source>
        <dbReference type="ARBA" id="ARBA00022525"/>
    </source>
</evidence>
<comment type="similarity">
    <text evidence="2">Belongs to the IL-6 superfamily.</text>
</comment>
<sequence>MIDVHNGQKPIQSSLHNPDNRHIIRQTHNLSKLLLGHSQDLLKEYLKCQGDPFNQSDFRPSPSSRPDLPRPRPEMWHSLTDDERLQGNFTAHFLLSHHLRHTQEEQRELNPNATVLHALLETSLNRTCLLLANIKVVMDSMCVAPPEIDAPLPGNVTVFEQKVKGYWVCEGSRDWLERTERDFASLVDKLPNF</sequence>
<dbReference type="PANTHER" id="PTHR21353:SF8">
    <property type="entry name" value="CARDIOTROPHIN-2"/>
    <property type="match status" value="1"/>
</dbReference>
<evidence type="ECO:0000313" key="6">
    <source>
        <dbReference type="EMBL" id="KAK1151934.1"/>
    </source>
</evidence>
<gene>
    <name evidence="6" type="primary">Ctf1</name>
    <name evidence="6" type="ORF">AOXY_G31745</name>
</gene>
<evidence type="ECO:0000256" key="1">
    <source>
        <dbReference type="ARBA" id="ARBA00004613"/>
    </source>
</evidence>
<keyword evidence="3" id="KW-0202">Cytokine</keyword>
<dbReference type="GO" id="GO:0005615">
    <property type="term" value="C:extracellular space"/>
    <property type="evidence" value="ECO:0007669"/>
    <property type="project" value="UniProtKB-KW"/>
</dbReference>
<proteinExistence type="inferred from homology"/>
<evidence type="ECO:0000313" key="7">
    <source>
        <dbReference type="Proteomes" id="UP001230051"/>
    </source>
</evidence>
<dbReference type="EMBL" id="JAGXEW010000049">
    <property type="protein sequence ID" value="KAK1151934.1"/>
    <property type="molecule type" value="Genomic_DNA"/>
</dbReference>
<evidence type="ECO:0000256" key="5">
    <source>
        <dbReference type="SAM" id="MobiDB-lite"/>
    </source>
</evidence>
<keyword evidence="7" id="KW-1185">Reference proteome</keyword>
<feature type="region of interest" description="Disordered" evidence="5">
    <location>
        <begin position="53"/>
        <end position="75"/>
    </location>
</feature>